<keyword evidence="1" id="KW-0175">Coiled coil</keyword>
<evidence type="ECO:0000313" key="3">
    <source>
        <dbReference type="EMBL" id="KOS13772.1"/>
    </source>
</evidence>
<organism evidence="3 4">
    <name type="scientific">Malassezia pachydermatis</name>
    <dbReference type="NCBI Taxonomy" id="77020"/>
    <lineage>
        <taxon>Eukaryota</taxon>
        <taxon>Fungi</taxon>
        <taxon>Dikarya</taxon>
        <taxon>Basidiomycota</taxon>
        <taxon>Ustilaginomycotina</taxon>
        <taxon>Malasseziomycetes</taxon>
        <taxon>Malasseziales</taxon>
        <taxon>Malasseziaceae</taxon>
        <taxon>Malassezia</taxon>
    </lineage>
</organism>
<dbReference type="VEuPathDB" id="FungiDB:Malapachy_1806"/>
<dbReference type="OrthoDB" id="2555515at2759"/>
<name>A0A0N0RS43_9BASI</name>
<feature type="compositionally biased region" description="Polar residues" evidence="2">
    <location>
        <begin position="236"/>
        <end position="252"/>
    </location>
</feature>
<feature type="compositionally biased region" description="Low complexity" evidence="2">
    <location>
        <begin position="209"/>
        <end position="221"/>
    </location>
</feature>
<dbReference type="RefSeq" id="XP_017991404.1">
    <property type="nucleotide sequence ID" value="XM_018136304.1"/>
</dbReference>
<gene>
    <name evidence="3" type="ORF">Malapachy_1806</name>
</gene>
<feature type="coiled-coil region" evidence="1">
    <location>
        <begin position="106"/>
        <end position="145"/>
    </location>
</feature>
<dbReference type="EMBL" id="LGAV01000005">
    <property type="protein sequence ID" value="KOS13772.1"/>
    <property type="molecule type" value="Genomic_DNA"/>
</dbReference>
<dbReference type="Gene3D" id="6.10.250.3170">
    <property type="match status" value="1"/>
</dbReference>
<dbReference type="Proteomes" id="UP000037751">
    <property type="component" value="Unassembled WGS sequence"/>
</dbReference>
<reference evidence="3 4" key="1">
    <citation type="submission" date="2015-07" db="EMBL/GenBank/DDBJ databases">
        <title>Draft Genome Sequence of Malassezia furfur CBS1878 and Malassezia pachydermatis CBS1879.</title>
        <authorList>
            <person name="Triana S."/>
            <person name="Ohm R."/>
            <person name="Gonzalez A."/>
            <person name="DeCock H."/>
            <person name="Restrepo S."/>
            <person name="Celis A."/>
        </authorList>
    </citation>
    <scope>NUCLEOTIDE SEQUENCE [LARGE SCALE GENOMIC DNA]</scope>
    <source>
        <strain evidence="3 4">CBS 1879</strain>
    </source>
</reference>
<accession>A0A0N0RS43</accession>
<dbReference type="AlphaFoldDB" id="A0A0N0RS43"/>
<dbReference type="STRING" id="77020.A0A0N0RS43"/>
<feature type="compositionally biased region" description="Basic residues" evidence="2">
    <location>
        <begin position="300"/>
        <end position="309"/>
    </location>
</feature>
<proteinExistence type="predicted"/>
<feature type="region of interest" description="Disordered" evidence="2">
    <location>
        <begin position="209"/>
        <end position="316"/>
    </location>
</feature>
<evidence type="ECO:0000256" key="1">
    <source>
        <dbReference type="SAM" id="Coils"/>
    </source>
</evidence>
<evidence type="ECO:0000313" key="4">
    <source>
        <dbReference type="Proteomes" id="UP000037751"/>
    </source>
</evidence>
<keyword evidence="4" id="KW-1185">Reference proteome</keyword>
<sequence length="349" mass="38585">MAEELGDLAMLLHSPPATSSAVGPFLPPETQFSLVDTIESTLQNEAYRNEQVQSIMAFLSDPEKARICAETKLIETPHFEPVNDSAILGKTRGAACPAEDTSDTVYEQRHLKHERAEKRLRRLEKEALIRDRRRAMERLSRLEQVDVQKLLPALEARQAQEEASQPPKTREELLTYVTEIHATMLADARAILDRYNTLLPDEVEHDASAASSVATLSTASTPEPSATQRLHRPPRSSHTGTAATATVSLTTKRPQRVGPTLSEIASTSATEDPITTTPKHTDTDAIPSHDTPVPSIPPPKQRRNSRRTKSTSAFGERVPDYLARTEPFDDTMTNWITSTMEAVVTEPAL</sequence>
<feature type="compositionally biased region" description="Polar residues" evidence="2">
    <location>
        <begin position="263"/>
        <end position="278"/>
    </location>
</feature>
<dbReference type="GeneID" id="28728179"/>
<evidence type="ECO:0000256" key="2">
    <source>
        <dbReference type="SAM" id="MobiDB-lite"/>
    </source>
</evidence>
<comment type="caution">
    <text evidence="3">The sequence shown here is derived from an EMBL/GenBank/DDBJ whole genome shotgun (WGS) entry which is preliminary data.</text>
</comment>
<protein>
    <submittedName>
        <fullName evidence="3">Uncharacterized protein</fullName>
    </submittedName>
</protein>